<dbReference type="AlphaFoldDB" id="A0A9W7E9S6"/>
<gene>
    <name evidence="3" type="ORF">TrLO_g13274</name>
</gene>
<dbReference type="EMBL" id="BRXW01000634">
    <property type="protein sequence ID" value="GMH71147.1"/>
    <property type="molecule type" value="Genomic_DNA"/>
</dbReference>
<dbReference type="PROSITE" id="PS00018">
    <property type="entry name" value="EF_HAND_1"/>
    <property type="match status" value="1"/>
</dbReference>
<keyword evidence="4" id="KW-1185">Reference proteome</keyword>
<dbReference type="PROSITE" id="PS50222">
    <property type="entry name" value="EF_HAND_2"/>
    <property type="match status" value="1"/>
</dbReference>
<feature type="region of interest" description="Disordered" evidence="1">
    <location>
        <begin position="881"/>
        <end position="943"/>
    </location>
</feature>
<feature type="region of interest" description="Disordered" evidence="1">
    <location>
        <begin position="966"/>
        <end position="1012"/>
    </location>
</feature>
<evidence type="ECO:0000259" key="2">
    <source>
        <dbReference type="PROSITE" id="PS50222"/>
    </source>
</evidence>
<reference evidence="4" key="1">
    <citation type="journal article" date="2023" name="Commun. Biol.">
        <title>Genome analysis of Parmales, the sister group of diatoms, reveals the evolutionary specialization of diatoms from phago-mixotrophs to photoautotrophs.</title>
        <authorList>
            <person name="Ban H."/>
            <person name="Sato S."/>
            <person name="Yoshikawa S."/>
            <person name="Yamada K."/>
            <person name="Nakamura Y."/>
            <person name="Ichinomiya M."/>
            <person name="Sato N."/>
            <person name="Blanc-Mathieu R."/>
            <person name="Endo H."/>
            <person name="Kuwata A."/>
            <person name="Ogata H."/>
        </authorList>
    </citation>
    <scope>NUCLEOTIDE SEQUENCE [LARGE SCALE GENOMIC DNA]</scope>
    <source>
        <strain evidence="4">NIES 3700</strain>
    </source>
</reference>
<dbReference type="Proteomes" id="UP001165122">
    <property type="component" value="Unassembled WGS sequence"/>
</dbReference>
<dbReference type="InterPro" id="IPR018247">
    <property type="entry name" value="EF_Hand_1_Ca_BS"/>
</dbReference>
<proteinExistence type="predicted"/>
<dbReference type="GO" id="GO:0005509">
    <property type="term" value="F:calcium ion binding"/>
    <property type="evidence" value="ECO:0007669"/>
    <property type="project" value="InterPro"/>
</dbReference>
<sequence length="1174" mass="134620">MKAHTKDTHHKGGESAHKLSIIAGLDQRSDYANKMISTDSSMALTSSMKALKKLKKMKKKVKDKLKKKARTRPWDKPDMANRLVIHRASVFGTIRSTGEHRQHYMGHCSLARKYEFNSPHHFTQKEHNKYKTNLICSSDSIASSKSNSTIKFRDDSSLASSLVSFTRNKIHDPDDQAAIPTTEFPRSPFQRKMIIARVSDDTLFYERKKNLYNILRDRYDPDHSESPMDPLYCFSALCMRESLLFHPEVRATLDEIWHITDADNNNAIDYLEYEKMHEAMSVAVYGANYLKKNEKIRRKLCLQDWNLDRDGQDFLDYGRFTMCWFQLADQFTDKIAAEDYISYLRNMFFKMVELDEEGRPKWKDDTVIAGINKSRNKAYDMDLSSDAVKKRATERQQERFERRSRGAVDKETAAAALRAVNDAKLLIDLKKEEEEEVLKRERPSMTQADAESKGFQIAEDVLKEIEQEQKNPVPVDGDLFDDIMNQYVDRSAFARHHRSSGDVNVKRRQSILKGGHIGMDQYEDEVARHKRLTAIVAKEDMPEIDLDQEGSVVTLEVSSIGSGSLVDAAELAETPSQIILREQEKQELVKTEIVIARRETMQMGDEEELVREVVKEEKRVEEEIKVKEQVLVAEQKYKEALERETMEFEENEQREVEHIIERRKLINEARKTLKLKELKAFEKYMSARERKRRKRRPMKGKIMIKGKVVEVPDYEQLRQPHLPLGGMNELVGRIRIKEKIDWKTVGNKLKHKRTDLGNQIEQRGVMTSAQILSMKKAAAKKLQDGLEDKMMVNGTWSKGTSHLTWSNSDCSAIPNGKRSTSLLDQPTGAWLGYELGDTISGKRKKVDPPFFVGRPVTPIIWNSGKKKTVYVVKAPRQWNLSKDKDTGEEMKEEDTNTKEEARPASDTPPDSPVQTQQQTLRRPNTTSGFRKKQQTDVSLNPFEKDRIPLDKRYAFETKKEIMMRRSLKSAERRRNREVAGSTWRPASSRRQKNTKDSKSNSRLSTGPKHTPEELLRIKAERGLFKSQQLSCNNWSPMMKKKMGKIFDEGIMGSAMANIGLTSSPIKKARPHTSHGRIAGRYPNIRADPSVENEGLMIASSSQEQLESIQLYKEASQVHSGTGLALEENTRSSVEVWTPEQGSLEQPSLTGSFASSHVRLIGDGIDKAEDDLRIL</sequence>
<comment type="caution">
    <text evidence="3">The sequence shown here is derived from an EMBL/GenBank/DDBJ whole genome shotgun (WGS) entry which is preliminary data.</text>
</comment>
<evidence type="ECO:0000313" key="4">
    <source>
        <dbReference type="Proteomes" id="UP001165122"/>
    </source>
</evidence>
<organism evidence="3 4">
    <name type="scientific">Triparma laevis f. longispina</name>
    <dbReference type="NCBI Taxonomy" id="1714387"/>
    <lineage>
        <taxon>Eukaryota</taxon>
        <taxon>Sar</taxon>
        <taxon>Stramenopiles</taxon>
        <taxon>Ochrophyta</taxon>
        <taxon>Bolidophyceae</taxon>
        <taxon>Parmales</taxon>
        <taxon>Triparmaceae</taxon>
        <taxon>Triparma</taxon>
    </lineage>
</organism>
<feature type="compositionally biased region" description="Basic and acidic residues" evidence="1">
    <location>
        <begin position="881"/>
        <end position="903"/>
    </location>
</feature>
<dbReference type="OrthoDB" id="199568at2759"/>
<feature type="domain" description="EF-hand" evidence="2">
    <location>
        <begin position="248"/>
        <end position="283"/>
    </location>
</feature>
<name>A0A9W7E9S6_9STRA</name>
<evidence type="ECO:0000256" key="1">
    <source>
        <dbReference type="SAM" id="MobiDB-lite"/>
    </source>
</evidence>
<feature type="compositionally biased region" description="Polar residues" evidence="1">
    <location>
        <begin position="912"/>
        <end position="928"/>
    </location>
</feature>
<feature type="compositionally biased region" description="Basic and acidic residues" evidence="1">
    <location>
        <begin position="966"/>
        <end position="977"/>
    </location>
</feature>
<accession>A0A9W7E9S6</accession>
<evidence type="ECO:0000313" key="3">
    <source>
        <dbReference type="EMBL" id="GMH71147.1"/>
    </source>
</evidence>
<protein>
    <recommendedName>
        <fullName evidence="2">EF-hand domain-containing protein</fullName>
    </recommendedName>
</protein>
<dbReference type="InterPro" id="IPR002048">
    <property type="entry name" value="EF_hand_dom"/>
</dbReference>